<name>A0ABN9PHE2_9DINO</name>
<keyword evidence="1" id="KW-0233">DNA recombination</keyword>
<sequence>MLPFAVLIEERARDTAECLNLLGGYATPRVAPERLSHLDDLLHRRVRGLHRHMAAPPSTSAQEACSELLGRPCLHYDTANDLPLRPYAPHLASWPELGNEPQWLADRLGTSERRSLLGLDHALLLPPPSFDEAVETEGGPTLYMDPVLERNRPLYFEFIQSGISRGVFVLGKERTEDVSAFFAAKKGERIRMALDCRRSNQRFQPPPSVSLFSAAGFADLEVPKDTPLYYAGVDVQNAFYQHKLPAYLRSYFCLPKVTAGELGISRLDGRRVPPWACLYPQLAVVPTGWSWALFFVQKAHERTLDQRDALRPERRAVDFAPVPSPLEEPIHSLCVDNALVVGTDREAVTKVRREASKALEGSGLAVHDETDAAESVAMLGGQLHGSPARATLAPRRFWKLCTGLGYLAQRRPRVTSRDVEHVIGHCTFAALCRRESLSCFSAVHSFAQQNCQRARPLWASARREFRIFRGLLVTLVSDLDAEWSTKVVMTDACETGHASVEGEWDLSEVQSAGRWHERWRFRHTREADGGWRPRDRAARAAEVAELDAHPSVLLRQGLANKRFPEVVDAHHPPHQLDPMHRKEAWGDLHAVKLILSDADSWGKRRFNAADGDSRSREGAAGRAASGAGWRATAARGRQLRHRRSSARGPEGNSRLGSGWPAAPAGPPGLGRSPAAGSRAPAAAPRPRGAAADQAAEAQRAWEWPDSAGPSAALGGSDAGAIPLRELPRSVQRRLDAGEQARDTTRQLSITEAAAVGRRSRLQYTRLLELLLSRSRLTSLAAPAADTDAAVVRFFDELHLEGKVASTGEKLLAAIFMHVPDYQSKGKLALPRAYRALRGWRLLRPSRTRRPLPWAACMGVARQIWRISGRPDLAVFWLLMVDTYLRPGEAFRLTRGQVIPPQAHMPKVTIHINPDYMKRPSKTGEMDETVDAARPWLGNPLVRLAQGPSSAPLWTFTMAEAKDVFERATRALNLDKQLPVLYTARHSGASIDRFTGRISLQEVQRRGRWRQPSSVRRYEKRGLIQAVWSEMEPSARTYCPQAEAELPSLLGAASLSVNA</sequence>
<proteinExistence type="predicted"/>
<comment type="caution">
    <text evidence="3">The sequence shown here is derived from an EMBL/GenBank/DDBJ whole genome shotgun (WGS) entry which is preliminary data.</text>
</comment>
<dbReference type="InterPro" id="IPR013762">
    <property type="entry name" value="Integrase-like_cat_sf"/>
</dbReference>
<feature type="region of interest" description="Disordered" evidence="2">
    <location>
        <begin position="607"/>
        <end position="729"/>
    </location>
</feature>
<gene>
    <name evidence="3" type="ORF">PCOR1329_LOCUS2052</name>
</gene>
<accession>A0ABN9PHE2</accession>
<evidence type="ECO:0000313" key="3">
    <source>
        <dbReference type="EMBL" id="CAK0790966.1"/>
    </source>
</evidence>
<feature type="compositionally biased region" description="Low complexity" evidence="2">
    <location>
        <begin position="620"/>
        <end position="636"/>
    </location>
</feature>
<feature type="compositionally biased region" description="Low complexity" evidence="2">
    <location>
        <begin position="669"/>
        <end position="704"/>
    </location>
</feature>
<organism evidence="3 4">
    <name type="scientific">Prorocentrum cordatum</name>
    <dbReference type="NCBI Taxonomy" id="2364126"/>
    <lineage>
        <taxon>Eukaryota</taxon>
        <taxon>Sar</taxon>
        <taxon>Alveolata</taxon>
        <taxon>Dinophyceae</taxon>
        <taxon>Prorocentrales</taxon>
        <taxon>Prorocentraceae</taxon>
        <taxon>Prorocentrum</taxon>
    </lineage>
</organism>
<dbReference type="EMBL" id="CAUYUJ010000507">
    <property type="protein sequence ID" value="CAK0790966.1"/>
    <property type="molecule type" value="Genomic_DNA"/>
</dbReference>
<keyword evidence="4" id="KW-1185">Reference proteome</keyword>
<dbReference type="SUPFAM" id="SSF56349">
    <property type="entry name" value="DNA breaking-rejoining enzymes"/>
    <property type="match status" value="1"/>
</dbReference>
<reference evidence="3" key="1">
    <citation type="submission" date="2023-10" db="EMBL/GenBank/DDBJ databases">
        <authorList>
            <person name="Chen Y."/>
            <person name="Shah S."/>
            <person name="Dougan E. K."/>
            <person name="Thang M."/>
            <person name="Chan C."/>
        </authorList>
    </citation>
    <scope>NUCLEOTIDE SEQUENCE [LARGE SCALE GENOMIC DNA]</scope>
</reference>
<evidence type="ECO:0000256" key="2">
    <source>
        <dbReference type="SAM" id="MobiDB-lite"/>
    </source>
</evidence>
<evidence type="ECO:0000256" key="1">
    <source>
        <dbReference type="ARBA" id="ARBA00023172"/>
    </source>
</evidence>
<evidence type="ECO:0000313" key="4">
    <source>
        <dbReference type="Proteomes" id="UP001189429"/>
    </source>
</evidence>
<dbReference type="Gene3D" id="1.10.443.10">
    <property type="entry name" value="Intergrase catalytic core"/>
    <property type="match status" value="1"/>
</dbReference>
<protein>
    <submittedName>
        <fullName evidence="3">Uncharacterized protein</fullName>
    </submittedName>
</protein>
<dbReference type="Proteomes" id="UP001189429">
    <property type="component" value="Unassembled WGS sequence"/>
</dbReference>
<dbReference type="InterPro" id="IPR011010">
    <property type="entry name" value="DNA_brk_join_enz"/>
</dbReference>